<proteinExistence type="predicted"/>
<dbReference type="PANTHER" id="PTHR46283">
    <property type="entry name" value="E3 UBIQUITIN-PROTEIN LIGASE MARCH5"/>
    <property type="match status" value="1"/>
</dbReference>
<accession>A0A819MVL9</accession>
<dbReference type="Proteomes" id="UP000663874">
    <property type="component" value="Unassembled WGS sequence"/>
</dbReference>
<feature type="transmembrane region" description="Helical" evidence="6">
    <location>
        <begin position="38"/>
        <end position="58"/>
    </location>
</feature>
<protein>
    <recommendedName>
        <fullName evidence="9">E3 ubiquitin-protein ligase MARCH5</fullName>
    </recommendedName>
</protein>
<evidence type="ECO:0000256" key="3">
    <source>
        <dbReference type="ARBA" id="ARBA00022989"/>
    </source>
</evidence>
<evidence type="ECO:0000256" key="2">
    <source>
        <dbReference type="ARBA" id="ARBA00022692"/>
    </source>
</evidence>
<keyword evidence="2 6" id="KW-0812">Transmembrane</keyword>
<dbReference type="GO" id="GO:0016020">
    <property type="term" value="C:membrane"/>
    <property type="evidence" value="ECO:0007669"/>
    <property type="project" value="UniProtKB-SubCell"/>
</dbReference>
<evidence type="ECO:0000313" key="8">
    <source>
        <dbReference type="Proteomes" id="UP000663874"/>
    </source>
</evidence>
<keyword evidence="4 6" id="KW-0472">Membrane</keyword>
<reference evidence="7" key="1">
    <citation type="submission" date="2021-02" db="EMBL/GenBank/DDBJ databases">
        <authorList>
            <person name="Nowell W R."/>
        </authorList>
    </citation>
    <scope>NUCLEOTIDE SEQUENCE</scope>
</reference>
<comment type="subcellular location">
    <subcellularLocation>
        <location evidence="1">Membrane</location>
        <topology evidence="1">Multi-pass membrane protein</topology>
    </subcellularLocation>
</comment>
<organism evidence="7 8">
    <name type="scientific">Rotaria sordida</name>
    <dbReference type="NCBI Taxonomy" id="392033"/>
    <lineage>
        <taxon>Eukaryota</taxon>
        <taxon>Metazoa</taxon>
        <taxon>Spiralia</taxon>
        <taxon>Gnathifera</taxon>
        <taxon>Rotifera</taxon>
        <taxon>Eurotatoria</taxon>
        <taxon>Bdelloidea</taxon>
        <taxon>Philodinida</taxon>
        <taxon>Philodinidae</taxon>
        <taxon>Rotaria</taxon>
    </lineage>
</organism>
<feature type="transmembrane region" description="Helical" evidence="6">
    <location>
        <begin position="178"/>
        <end position="196"/>
    </location>
</feature>
<evidence type="ECO:0000256" key="1">
    <source>
        <dbReference type="ARBA" id="ARBA00004141"/>
    </source>
</evidence>
<feature type="non-terminal residue" evidence="7">
    <location>
        <position position="1"/>
    </location>
</feature>
<evidence type="ECO:0008006" key="9">
    <source>
        <dbReference type="Google" id="ProtNLM"/>
    </source>
</evidence>
<feature type="compositionally biased region" description="Pro residues" evidence="5">
    <location>
        <begin position="227"/>
        <end position="236"/>
    </location>
</feature>
<comment type="caution">
    <text evidence="7">The sequence shown here is derived from an EMBL/GenBank/DDBJ whole genome shotgun (WGS) entry which is preliminary data.</text>
</comment>
<evidence type="ECO:0000313" key="7">
    <source>
        <dbReference type="EMBL" id="CAF3985530.1"/>
    </source>
</evidence>
<dbReference type="EMBL" id="CAJOBE010005797">
    <property type="protein sequence ID" value="CAF3985530.1"/>
    <property type="molecule type" value="Genomic_DNA"/>
</dbReference>
<feature type="region of interest" description="Disordered" evidence="5">
    <location>
        <begin position="218"/>
        <end position="237"/>
    </location>
</feature>
<evidence type="ECO:0000256" key="5">
    <source>
        <dbReference type="SAM" id="MobiDB-lite"/>
    </source>
</evidence>
<evidence type="ECO:0000256" key="6">
    <source>
        <dbReference type="SAM" id="Phobius"/>
    </source>
</evidence>
<keyword evidence="3 6" id="KW-1133">Transmembrane helix</keyword>
<feature type="transmembrane region" description="Helical" evidence="6">
    <location>
        <begin position="79"/>
        <end position="98"/>
    </location>
</feature>
<evidence type="ECO:0000256" key="4">
    <source>
        <dbReference type="ARBA" id="ARBA00023136"/>
    </source>
</evidence>
<name>A0A819MVL9_9BILA</name>
<feature type="transmembrane region" description="Helical" evidence="6">
    <location>
        <begin position="146"/>
        <end position="166"/>
    </location>
</feature>
<sequence length="270" mass="30298">KVSCPQCNTEYIIVYPKQGPLVYTLDLIERILNRFCPFLAGGILVGSVYWTAVTYGAVTIMQILGHKEGLSVMEKADPLFLLIGLPTIPIVLILGRMIRWEEAVLKFWRKHSSKLPLMNYLFPNEHTSYLPRVPTERNGNSNPASLTRLICGGLVLPTIATIFGKFMFQRVHSNFQRTLLGGIAFIVLKGTAKIYYKQSQYIREAHREILNYESTTTASSSHYQHHLPPPPPPPAHPVTTVEVHPNENSNELFVIPPSSSITNGQSSLNF</sequence>
<dbReference type="AlphaFoldDB" id="A0A819MVL9"/>
<gene>
    <name evidence="7" type="ORF">FNK824_LOCUS25107</name>
</gene>